<sequence length="102" mass="12134">MRTGSAPELTESCPICGRPMVPGSSVDRHHWVPRAYGGREWGWMHQICHRKIHALFSESDLARRYSTASEILSHPEMEKFVAWVKRRPPEYNDWHKRPRRRR</sequence>
<keyword evidence="1" id="KW-0540">Nuclease</keyword>
<evidence type="ECO:0000313" key="1">
    <source>
        <dbReference type="EMBL" id="UUX48121.1"/>
    </source>
</evidence>
<dbReference type="RefSeq" id="WP_257766629.1">
    <property type="nucleotide sequence ID" value="NZ_CP102480.1"/>
</dbReference>
<organism evidence="1 2">
    <name type="scientific">Nisaea acidiphila</name>
    <dbReference type="NCBI Taxonomy" id="1862145"/>
    <lineage>
        <taxon>Bacteria</taxon>
        <taxon>Pseudomonadati</taxon>
        <taxon>Pseudomonadota</taxon>
        <taxon>Alphaproteobacteria</taxon>
        <taxon>Rhodospirillales</taxon>
        <taxon>Thalassobaculaceae</taxon>
        <taxon>Nisaea</taxon>
    </lineage>
</organism>
<dbReference type="EMBL" id="CP102480">
    <property type="protein sequence ID" value="UUX48121.1"/>
    <property type="molecule type" value="Genomic_DNA"/>
</dbReference>
<proteinExistence type="predicted"/>
<accession>A0A9J7ANF6</accession>
<dbReference type="KEGG" id="naci:NUH88_11905"/>
<name>A0A9J7ANF6_9PROT</name>
<dbReference type="AlphaFoldDB" id="A0A9J7ANF6"/>
<reference evidence="1" key="1">
    <citation type="submission" date="2022-08" db="EMBL/GenBank/DDBJ databases">
        <title>Nisaea acidiphila sp. nov., isolated from a marine algal debris and emended description of the genus Nisaea Urios et al. 2008.</title>
        <authorList>
            <person name="Kwon K."/>
        </authorList>
    </citation>
    <scope>NUCLEOTIDE SEQUENCE</scope>
    <source>
        <strain evidence="1">MEBiC11861</strain>
    </source>
</reference>
<gene>
    <name evidence="1" type="ORF">NUH88_11905</name>
</gene>
<evidence type="ECO:0000313" key="2">
    <source>
        <dbReference type="Proteomes" id="UP001060336"/>
    </source>
</evidence>
<dbReference type="GO" id="GO:0004519">
    <property type="term" value="F:endonuclease activity"/>
    <property type="evidence" value="ECO:0007669"/>
    <property type="project" value="UniProtKB-KW"/>
</dbReference>
<protein>
    <submittedName>
        <fullName evidence="1">HNH endonuclease</fullName>
    </submittedName>
</protein>
<dbReference type="Proteomes" id="UP001060336">
    <property type="component" value="Chromosome"/>
</dbReference>
<dbReference type="PANTHER" id="PTHR37827:SF1">
    <property type="entry name" value="HNH DOMAIN-CONTAINING PROTEIN"/>
    <property type="match status" value="1"/>
</dbReference>
<keyword evidence="2" id="KW-1185">Reference proteome</keyword>
<keyword evidence="1" id="KW-0255">Endonuclease</keyword>
<keyword evidence="1" id="KW-0378">Hydrolase</keyword>
<dbReference type="PANTHER" id="PTHR37827">
    <property type="entry name" value="TUDOR DOMAIN-CONTAINING PROTEIN"/>
    <property type="match status" value="1"/>
</dbReference>